<protein>
    <submittedName>
        <fullName evidence="2">Uncharacterized protein</fullName>
    </submittedName>
</protein>
<feature type="region of interest" description="Disordered" evidence="1">
    <location>
        <begin position="100"/>
        <end position="121"/>
    </location>
</feature>
<evidence type="ECO:0000256" key="1">
    <source>
        <dbReference type="SAM" id="MobiDB-lite"/>
    </source>
</evidence>
<feature type="region of interest" description="Disordered" evidence="1">
    <location>
        <begin position="250"/>
        <end position="302"/>
    </location>
</feature>
<keyword evidence="3" id="KW-1185">Reference proteome</keyword>
<dbReference type="EMBL" id="JADYXP020000009">
    <property type="protein sequence ID" value="KAL0116594.1"/>
    <property type="molecule type" value="Genomic_DNA"/>
</dbReference>
<accession>A0AAW2FPF6</accession>
<sequence length="302" mass="35218">MAETNVIEAEIAKGEQDNVFEEYLQSERKKMRNKLRSKMSAIRMNVSHSSSASASSRISELARPTKQHALNTLNEKAKTLPPKFIENLIKIVEANSCSTSKNFKREHRRKKRRTKKATRLPQSLKKEQIEEIVEKNRPAMTMDPDAAMYQYLVAERFVKSILEYQCETQESIREIADVIMKRLISIEGYSDAKNDDRTSQQLRLLADVVSRWITEILEEVIETHGEALNSYKKKRWMKRLEVSEEESEENITENWKQMDQTKEKPEETEQFDSTEATIVKKEIIDDEDGQTDENEVTGNNYF</sequence>
<dbReference type="AlphaFoldDB" id="A0AAW2FPF6"/>
<gene>
    <name evidence="2" type="ORF">PUN28_009910</name>
</gene>
<organism evidence="2 3">
    <name type="scientific">Cardiocondyla obscurior</name>
    <dbReference type="NCBI Taxonomy" id="286306"/>
    <lineage>
        <taxon>Eukaryota</taxon>
        <taxon>Metazoa</taxon>
        <taxon>Ecdysozoa</taxon>
        <taxon>Arthropoda</taxon>
        <taxon>Hexapoda</taxon>
        <taxon>Insecta</taxon>
        <taxon>Pterygota</taxon>
        <taxon>Neoptera</taxon>
        <taxon>Endopterygota</taxon>
        <taxon>Hymenoptera</taxon>
        <taxon>Apocrita</taxon>
        <taxon>Aculeata</taxon>
        <taxon>Formicoidea</taxon>
        <taxon>Formicidae</taxon>
        <taxon>Myrmicinae</taxon>
        <taxon>Cardiocondyla</taxon>
    </lineage>
</organism>
<reference evidence="2 3" key="1">
    <citation type="submission" date="2023-03" db="EMBL/GenBank/DDBJ databases">
        <title>High recombination rates correlate with genetic variation in Cardiocondyla obscurior ants.</title>
        <authorList>
            <person name="Errbii M."/>
        </authorList>
    </citation>
    <scope>NUCLEOTIDE SEQUENCE [LARGE SCALE GENOMIC DNA]</scope>
    <source>
        <strain evidence="2">Alpha-2009</strain>
        <tissue evidence="2">Whole body</tissue>
    </source>
</reference>
<name>A0AAW2FPF6_9HYME</name>
<evidence type="ECO:0000313" key="3">
    <source>
        <dbReference type="Proteomes" id="UP001430953"/>
    </source>
</evidence>
<dbReference type="Proteomes" id="UP001430953">
    <property type="component" value="Unassembled WGS sequence"/>
</dbReference>
<proteinExistence type="predicted"/>
<comment type="caution">
    <text evidence="2">The sequence shown here is derived from an EMBL/GenBank/DDBJ whole genome shotgun (WGS) entry which is preliminary data.</text>
</comment>
<evidence type="ECO:0000313" key="2">
    <source>
        <dbReference type="EMBL" id="KAL0116594.1"/>
    </source>
</evidence>
<feature type="compositionally biased region" description="Acidic residues" evidence="1">
    <location>
        <begin position="284"/>
        <end position="295"/>
    </location>
</feature>
<feature type="compositionally biased region" description="Basic residues" evidence="1">
    <location>
        <begin position="102"/>
        <end position="118"/>
    </location>
</feature>